<dbReference type="Gene3D" id="2.70.70.10">
    <property type="entry name" value="Glucose Permease (Domain IIA)"/>
    <property type="match status" value="1"/>
</dbReference>
<feature type="coiled-coil region" evidence="2">
    <location>
        <begin position="28"/>
        <end position="93"/>
    </location>
</feature>
<organism evidence="4">
    <name type="scientific">Thermodesulfobium narugense</name>
    <dbReference type="NCBI Taxonomy" id="184064"/>
    <lineage>
        <taxon>Bacteria</taxon>
        <taxon>Pseudomonadati</taxon>
        <taxon>Thermodesulfobiota</taxon>
        <taxon>Thermodesulfobiia</taxon>
        <taxon>Thermodesulfobiales</taxon>
        <taxon>Thermodesulfobiaceae</taxon>
        <taxon>Thermodesulfobium</taxon>
    </lineage>
</organism>
<feature type="coiled-coil region" evidence="2">
    <location>
        <begin position="162"/>
        <end position="241"/>
    </location>
</feature>
<dbReference type="PANTHER" id="PTHR21666">
    <property type="entry name" value="PEPTIDASE-RELATED"/>
    <property type="match status" value="1"/>
</dbReference>
<dbReference type="GO" id="GO:0004222">
    <property type="term" value="F:metalloendopeptidase activity"/>
    <property type="evidence" value="ECO:0007669"/>
    <property type="project" value="TreeGrafter"/>
</dbReference>
<evidence type="ECO:0000256" key="1">
    <source>
        <dbReference type="ARBA" id="ARBA00022729"/>
    </source>
</evidence>
<dbReference type="CDD" id="cd12797">
    <property type="entry name" value="M23_peptidase"/>
    <property type="match status" value="1"/>
</dbReference>
<evidence type="ECO:0000256" key="2">
    <source>
        <dbReference type="SAM" id="Coils"/>
    </source>
</evidence>
<proteinExistence type="predicted"/>
<evidence type="ECO:0000259" key="3">
    <source>
        <dbReference type="Pfam" id="PF01551"/>
    </source>
</evidence>
<dbReference type="Gene3D" id="6.10.250.3150">
    <property type="match status" value="1"/>
</dbReference>
<name>A0A7C5PDJ0_9BACT</name>
<gene>
    <name evidence="4" type="ORF">ENL70_01405</name>
</gene>
<keyword evidence="2" id="KW-0175">Coiled coil</keyword>
<dbReference type="SUPFAM" id="SSF51261">
    <property type="entry name" value="Duplicated hybrid motif"/>
    <property type="match status" value="1"/>
</dbReference>
<evidence type="ECO:0000313" key="4">
    <source>
        <dbReference type="EMBL" id="HHI65190.1"/>
    </source>
</evidence>
<keyword evidence="1" id="KW-0732">Signal</keyword>
<dbReference type="PANTHER" id="PTHR21666:SF289">
    <property type="entry name" value="L-ALA--D-GLU ENDOPEPTIDASE"/>
    <property type="match status" value="1"/>
</dbReference>
<reference evidence="4" key="1">
    <citation type="journal article" date="2020" name="mSystems">
        <title>Genome- and Community-Level Interaction Insights into Carbon Utilization and Element Cycling Functions of Hydrothermarchaeota in Hydrothermal Sediment.</title>
        <authorList>
            <person name="Zhou Z."/>
            <person name="Liu Y."/>
            <person name="Xu W."/>
            <person name="Pan J."/>
            <person name="Luo Z.H."/>
            <person name="Li M."/>
        </authorList>
    </citation>
    <scope>NUCLEOTIDE SEQUENCE [LARGE SCALE GENOMIC DNA]</scope>
    <source>
        <strain evidence="4">SpSt-1019</strain>
    </source>
</reference>
<dbReference type="Pfam" id="PF01551">
    <property type="entry name" value="Peptidase_M23"/>
    <property type="match status" value="1"/>
</dbReference>
<protein>
    <submittedName>
        <fullName evidence="4">Peptidase M23</fullName>
    </submittedName>
</protein>
<accession>A0A7C5PDJ0</accession>
<sequence length="377" mass="42924">MNRYVVFSFFFSILLLTVLLPYALGESNKVIEQKRSELESIRAQIEEKRAIVNQLKQQENGIISQIDQIDANLDLKETEIKDVNYRLNLLQQKIQDTSSQINYQKKVIQEKQMQVANRLRSIYMMQELPFLDVVLSMNNNVNDWFETFFIFERIATQDKEILNQYSIAMENLNNLLKMQEEERSKAVELKNDLEQKKQEIAAQRNERQAILKNIMSNRAAYEAAEAELQAKSQEIEAFLRSLGSTPRVGTGRFIWPASGPITSPFGPRYDPYLHVQSFHTGIDIGAEYGSPIVAADSGRVVYSGWYDGYGKAVIIDHGGGVSTLYAHASRLVAYVGEYVRQGQVIAYVGDTGYATGPHLHFEIRINGKPVNPLLYLP</sequence>
<dbReference type="InterPro" id="IPR011055">
    <property type="entry name" value="Dup_hybrid_motif"/>
</dbReference>
<feature type="domain" description="M23ase beta-sheet core" evidence="3">
    <location>
        <begin position="278"/>
        <end position="372"/>
    </location>
</feature>
<dbReference type="EMBL" id="DRUY01000050">
    <property type="protein sequence ID" value="HHI65190.1"/>
    <property type="molecule type" value="Genomic_DNA"/>
</dbReference>
<dbReference type="AlphaFoldDB" id="A0A7C5PDJ0"/>
<comment type="caution">
    <text evidence="4">The sequence shown here is derived from an EMBL/GenBank/DDBJ whole genome shotgun (WGS) entry which is preliminary data.</text>
</comment>
<dbReference type="InterPro" id="IPR016047">
    <property type="entry name" value="M23ase_b-sheet_dom"/>
</dbReference>
<dbReference type="InterPro" id="IPR050570">
    <property type="entry name" value="Cell_wall_metabolism_enzyme"/>
</dbReference>